<reference evidence="1 2" key="1">
    <citation type="journal article" date="2015" name="Biotechnol. Biofuels">
        <title>Enhanced degradation of softwood versus hardwood by the white-rot fungus Pycnoporus coccineus.</title>
        <authorList>
            <person name="Couturier M."/>
            <person name="Navarro D."/>
            <person name="Chevret D."/>
            <person name="Henrissat B."/>
            <person name="Piumi F."/>
            <person name="Ruiz-Duenas F.J."/>
            <person name="Martinez A.T."/>
            <person name="Grigoriev I.V."/>
            <person name="Riley R."/>
            <person name="Lipzen A."/>
            <person name="Berrin J.G."/>
            <person name="Master E.R."/>
            <person name="Rosso M.N."/>
        </authorList>
    </citation>
    <scope>NUCLEOTIDE SEQUENCE [LARGE SCALE GENOMIC DNA]</scope>
    <source>
        <strain evidence="1 2">BRFM310</strain>
    </source>
</reference>
<dbReference type="EMBL" id="KZ084118">
    <property type="protein sequence ID" value="OSD00489.1"/>
    <property type="molecule type" value="Genomic_DNA"/>
</dbReference>
<evidence type="ECO:0000313" key="1">
    <source>
        <dbReference type="EMBL" id="OSD00489.1"/>
    </source>
</evidence>
<sequence>MALSQDTVLREATDDFHATLRCRWPCASACLRWLVFSATRCGHWSTIHEHLNCKVQHAPHGSATDQMSSDALLVGRVSAFGDSTNSGDATCCARPPEEMSAQLDSSIVRSNKSRRVKMTLTADGRLIASRSPRHTRTLSSDPPAYYGISDPRLGSADCFAPLGVLHGAARSDEIARLPDRNASMSGVQILSKDTMLRSWR</sequence>
<name>A0A1Y2IH65_TRAC3</name>
<accession>A0A1Y2IH65</accession>
<protein>
    <submittedName>
        <fullName evidence="1">Uncharacterized protein</fullName>
    </submittedName>
</protein>
<keyword evidence="2" id="KW-1185">Reference proteome</keyword>
<proteinExistence type="predicted"/>
<gene>
    <name evidence="1" type="ORF">PYCCODRAFT_685156</name>
</gene>
<evidence type="ECO:0000313" key="2">
    <source>
        <dbReference type="Proteomes" id="UP000193067"/>
    </source>
</evidence>
<dbReference type="Proteomes" id="UP000193067">
    <property type="component" value="Unassembled WGS sequence"/>
</dbReference>
<dbReference type="AlphaFoldDB" id="A0A1Y2IH65"/>
<organism evidence="1 2">
    <name type="scientific">Trametes coccinea (strain BRFM310)</name>
    <name type="common">Pycnoporus coccineus</name>
    <dbReference type="NCBI Taxonomy" id="1353009"/>
    <lineage>
        <taxon>Eukaryota</taxon>
        <taxon>Fungi</taxon>
        <taxon>Dikarya</taxon>
        <taxon>Basidiomycota</taxon>
        <taxon>Agaricomycotina</taxon>
        <taxon>Agaricomycetes</taxon>
        <taxon>Polyporales</taxon>
        <taxon>Polyporaceae</taxon>
        <taxon>Trametes</taxon>
    </lineage>
</organism>